<feature type="non-terminal residue" evidence="1">
    <location>
        <position position="1"/>
    </location>
</feature>
<organism evidence="1">
    <name type="scientific">mine drainage metagenome</name>
    <dbReference type="NCBI Taxonomy" id="410659"/>
    <lineage>
        <taxon>unclassified sequences</taxon>
        <taxon>metagenomes</taxon>
        <taxon>ecological metagenomes</taxon>
    </lineage>
</organism>
<reference evidence="1" key="1">
    <citation type="submission" date="2013-08" db="EMBL/GenBank/DDBJ databases">
        <authorList>
            <person name="Mendez C."/>
            <person name="Richter M."/>
            <person name="Ferrer M."/>
            <person name="Sanchez J."/>
        </authorList>
    </citation>
    <scope>NUCLEOTIDE SEQUENCE</scope>
</reference>
<proteinExistence type="predicted"/>
<name>T0ZUB2_9ZZZZ</name>
<comment type="caution">
    <text evidence="1">The sequence shown here is derived from an EMBL/GenBank/DDBJ whole genome shotgun (WGS) entry which is preliminary data.</text>
</comment>
<sequence length="138" mass="15779">IKSKKQVKKFYDAYEARFEHDTEQLEANFDSVIAAIATMYPEGLSDTEFRRPHLFYSLFTAVGHRTFGIPGLPAAPNSGYSSPEIARNRLERVEEIFASVDIEDLGRDEQGFLADSRRATTDEKVRVQRTEFLLNLMN</sequence>
<protein>
    <submittedName>
        <fullName evidence="1">Uncharacterized protein</fullName>
    </submittedName>
</protein>
<evidence type="ECO:0000313" key="1">
    <source>
        <dbReference type="EMBL" id="EQD48088.1"/>
    </source>
</evidence>
<dbReference type="AlphaFoldDB" id="T0ZUB2"/>
<dbReference type="EMBL" id="AUZZ01005850">
    <property type="protein sequence ID" value="EQD48088.1"/>
    <property type="molecule type" value="Genomic_DNA"/>
</dbReference>
<reference evidence="1" key="2">
    <citation type="journal article" date="2014" name="ISME J.">
        <title>Microbial stratification in low pH oxic and suboxic macroscopic growths along an acid mine drainage.</title>
        <authorList>
            <person name="Mendez-Garcia C."/>
            <person name="Mesa V."/>
            <person name="Sprenger R.R."/>
            <person name="Richter M."/>
            <person name="Diez M.S."/>
            <person name="Solano J."/>
            <person name="Bargiela R."/>
            <person name="Golyshina O.V."/>
            <person name="Manteca A."/>
            <person name="Ramos J.L."/>
            <person name="Gallego J.R."/>
            <person name="Llorente I."/>
            <person name="Martins Dos Santos V.A."/>
            <person name="Jensen O.N."/>
            <person name="Pelaez A.I."/>
            <person name="Sanchez J."/>
            <person name="Ferrer M."/>
        </authorList>
    </citation>
    <scope>NUCLEOTIDE SEQUENCE</scope>
</reference>
<gene>
    <name evidence="1" type="ORF">B2A_08137</name>
</gene>
<accession>T0ZUB2</accession>